<keyword evidence="1 3" id="KW-0479">Metal-binding</keyword>
<organism evidence="5 6">
    <name type="scientific">Ramlibacter tataouinensis</name>
    <dbReference type="NCBI Taxonomy" id="94132"/>
    <lineage>
        <taxon>Bacteria</taxon>
        <taxon>Pseudomonadati</taxon>
        <taxon>Pseudomonadota</taxon>
        <taxon>Betaproteobacteria</taxon>
        <taxon>Burkholderiales</taxon>
        <taxon>Comamonadaceae</taxon>
        <taxon>Ramlibacter</taxon>
    </lineage>
</organism>
<dbReference type="Proteomes" id="UP000070433">
    <property type="component" value="Chromosome"/>
</dbReference>
<dbReference type="HAMAP" id="MF_00649">
    <property type="entry name" value="DNA_gyrase_inhibitor_YacG"/>
    <property type="match status" value="1"/>
</dbReference>
<feature type="binding site" evidence="3">
    <location>
        <position position="34"/>
    </location>
    <ligand>
        <name>Zn(2+)</name>
        <dbReference type="ChEBI" id="CHEBI:29105"/>
    </ligand>
</feature>
<gene>
    <name evidence="3" type="primary">yacG</name>
    <name evidence="5" type="ORF">UC35_03730</name>
</gene>
<protein>
    <recommendedName>
        <fullName evidence="3">DNA gyrase inhibitor YacG</fullName>
    </recommendedName>
</protein>
<comment type="subunit">
    <text evidence="3">Interacts with GyrB.</text>
</comment>
<dbReference type="PANTHER" id="PTHR36150">
    <property type="entry name" value="DNA GYRASE INHIBITOR YACG"/>
    <property type="match status" value="1"/>
</dbReference>
<dbReference type="GO" id="GO:0006355">
    <property type="term" value="P:regulation of DNA-templated transcription"/>
    <property type="evidence" value="ECO:0007669"/>
    <property type="project" value="InterPro"/>
</dbReference>
<sequence>MQEQDPSAKPRMVRCPACGGDSVYAPSNRWRPFCSERCKNLDLGAWASESFRVPEQAPPEDQPFGDPKER</sequence>
<feature type="binding site" evidence="3">
    <location>
        <position position="15"/>
    </location>
    <ligand>
        <name>Zn(2+)</name>
        <dbReference type="ChEBI" id="CHEBI:29105"/>
    </ligand>
</feature>
<accession>A0A127JQD5</accession>
<evidence type="ECO:0000256" key="2">
    <source>
        <dbReference type="ARBA" id="ARBA00022833"/>
    </source>
</evidence>
<name>A0A127JQD5_9BURK</name>
<comment type="cofactor">
    <cofactor evidence="3">
        <name>Zn(2+)</name>
        <dbReference type="ChEBI" id="CHEBI:29105"/>
    </cofactor>
    <text evidence="3">Binds 1 zinc ion.</text>
</comment>
<dbReference type="GO" id="GO:0008657">
    <property type="term" value="F:DNA topoisomerase type II (double strand cut, ATP-hydrolyzing) inhibitor activity"/>
    <property type="evidence" value="ECO:0007669"/>
    <property type="project" value="UniProtKB-UniRule"/>
</dbReference>
<comment type="similarity">
    <text evidence="3">Belongs to the DNA gyrase inhibitor YacG family.</text>
</comment>
<proteinExistence type="inferred from homology"/>
<reference evidence="5 6" key="1">
    <citation type="journal article" date="2014" name="Int. J. Syst. Evol. Microbiol.">
        <title>Ramlibacter solisilvae sp. nov., isolated from forest soil, and emended description of the genus Ramlibacter.</title>
        <authorList>
            <person name="Lee H.J."/>
            <person name="Lee S.H."/>
            <person name="Lee S.S."/>
            <person name="Lee J.S."/>
            <person name="Kim Y."/>
            <person name="Kim S.C."/>
            <person name="Jeon C.O."/>
        </authorList>
    </citation>
    <scope>NUCLEOTIDE SEQUENCE [LARGE SCALE GENOMIC DNA]</scope>
    <source>
        <strain evidence="5 6">5-10</strain>
    </source>
</reference>
<evidence type="ECO:0000256" key="1">
    <source>
        <dbReference type="ARBA" id="ARBA00022723"/>
    </source>
</evidence>
<feature type="binding site" evidence="3">
    <location>
        <position position="38"/>
    </location>
    <ligand>
        <name>Zn(2+)</name>
        <dbReference type="ChEBI" id="CHEBI:29105"/>
    </ligand>
</feature>
<dbReference type="RefSeq" id="WP_061496314.1">
    <property type="nucleotide sequence ID" value="NZ_CP010951.1"/>
</dbReference>
<evidence type="ECO:0000256" key="4">
    <source>
        <dbReference type="SAM" id="MobiDB-lite"/>
    </source>
</evidence>
<dbReference type="Gene3D" id="3.30.50.10">
    <property type="entry name" value="Erythroid Transcription Factor GATA-1, subunit A"/>
    <property type="match status" value="1"/>
</dbReference>
<feature type="binding site" evidence="3">
    <location>
        <position position="18"/>
    </location>
    <ligand>
        <name>Zn(2+)</name>
        <dbReference type="ChEBI" id="CHEBI:29105"/>
    </ligand>
</feature>
<evidence type="ECO:0000313" key="5">
    <source>
        <dbReference type="EMBL" id="AMO22159.1"/>
    </source>
</evidence>
<evidence type="ECO:0000313" key="6">
    <source>
        <dbReference type="Proteomes" id="UP000070433"/>
    </source>
</evidence>
<keyword evidence="2 3" id="KW-0862">Zinc</keyword>
<dbReference type="GO" id="GO:0008270">
    <property type="term" value="F:zinc ion binding"/>
    <property type="evidence" value="ECO:0007669"/>
    <property type="project" value="UniProtKB-UniRule"/>
</dbReference>
<dbReference type="EMBL" id="CP010951">
    <property type="protein sequence ID" value="AMO22159.1"/>
    <property type="molecule type" value="Genomic_DNA"/>
</dbReference>
<dbReference type="InterPro" id="IPR005584">
    <property type="entry name" value="DNA_gyrase_inhibitor_YacG"/>
</dbReference>
<dbReference type="SUPFAM" id="SSF57716">
    <property type="entry name" value="Glucocorticoid receptor-like (DNA-binding domain)"/>
    <property type="match status" value="1"/>
</dbReference>
<keyword evidence="6" id="KW-1185">Reference proteome</keyword>
<dbReference type="InterPro" id="IPR013088">
    <property type="entry name" value="Znf_NHR/GATA"/>
</dbReference>
<dbReference type="PATRIC" id="fig|94132.3.peg.749"/>
<dbReference type="PANTHER" id="PTHR36150:SF1">
    <property type="entry name" value="DNA GYRASE INHIBITOR YACG"/>
    <property type="match status" value="1"/>
</dbReference>
<feature type="region of interest" description="Disordered" evidence="4">
    <location>
        <begin position="49"/>
        <end position="70"/>
    </location>
</feature>
<evidence type="ECO:0000256" key="3">
    <source>
        <dbReference type="HAMAP-Rule" id="MF_00649"/>
    </source>
</evidence>
<comment type="function">
    <text evidence="3">Inhibits all the catalytic activities of DNA gyrase by preventing its interaction with DNA. Acts by binding directly to the C-terminal domain of GyrB, which probably disrupts DNA binding by the gyrase.</text>
</comment>
<dbReference type="AlphaFoldDB" id="A0A127JQD5"/>
<dbReference type="Pfam" id="PF03884">
    <property type="entry name" value="YacG"/>
    <property type="match status" value="1"/>
</dbReference>